<keyword evidence="2" id="KW-0067">ATP-binding</keyword>
<dbReference type="Proteomes" id="UP001153076">
    <property type="component" value="Unassembled WGS sequence"/>
</dbReference>
<dbReference type="GO" id="GO:0016887">
    <property type="term" value="F:ATP hydrolysis activity"/>
    <property type="evidence" value="ECO:0007669"/>
    <property type="project" value="InterPro"/>
</dbReference>
<dbReference type="PRINTS" id="PR01868">
    <property type="entry name" value="ABCEFAMILY"/>
</dbReference>
<dbReference type="SUPFAM" id="SSF54862">
    <property type="entry name" value="4Fe-4S ferredoxins"/>
    <property type="match status" value="1"/>
</dbReference>
<organism evidence="5 6">
    <name type="scientific">Carnegiea gigantea</name>
    <dbReference type="NCBI Taxonomy" id="171969"/>
    <lineage>
        <taxon>Eukaryota</taxon>
        <taxon>Viridiplantae</taxon>
        <taxon>Streptophyta</taxon>
        <taxon>Embryophyta</taxon>
        <taxon>Tracheophyta</taxon>
        <taxon>Spermatophyta</taxon>
        <taxon>Magnoliopsida</taxon>
        <taxon>eudicotyledons</taxon>
        <taxon>Gunneridae</taxon>
        <taxon>Pentapetalae</taxon>
        <taxon>Caryophyllales</taxon>
        <taxon>Cactineae</taxon>
        <taxon>Cactaceae</taxon>
        <taxon>Cactoideae</taxon>
        <taxon>Echinocereeae</taxon>
        <taxon>Carnegiea</taxon>
    </lineage>
</organism>
<evidence type="ECO:0000259" key="3">
    <source>
        <dbReference type="PROSITE" id="PS50893"/>
    </source>
</evidence>
<protein>
    <submittedName>
        <fullName evidence="5">Uncharacterized protein</fullName>
    </submittedName>
</protein>
<dbReference type="EMBL" id="JAKOGI010000186">
    <property type="protein sequence ID" value="KAJ8440611.1"/>
    <property type="molecule type" value="Genomic_DNA"/>
</dbReference>
<sequence length="657" mass="74156">MADQRLTRIAIVNQDRCKPKKCRQECKKSCPVVKTGKLCIEVTAASKIASISEELCIGCGICVKKCPFGAIEIINLPKDLDKDTTHRYGPNTFKLHSQSNMVNNVNDRMPVPRPGQVLGLVGSNGIGKSTALQVLAGKLKPNLGRFTITCLLKLLLFYIAARLFFQNPPSWEEILTYFRGSELQNYFTRMLEDNLKAVYCSLSSFVDIFPPSNNQSFVKQAMIKPQYVYHIPKAHKGLVEGYMDKNNERGNKAEVCDDLELNDVLDRNLEDLSGGELQRFAIAAVVMREVDVYIFDEPSSYLDVKQRLKAAKVIRSLLRPDSYVIVVEHDLSVLDYLSDFICCLYGKPGAYGVVTLPFSVREGINIFLAGFVPTENLRFRDDSFTFRIGETAQESYMDEGAYSRHRYPTMTKTRGKFSLRVMGGEFTDSQIIVLLGENGTGKTTFVDMLAGKVKPDESEDDIPELFVSPKPQRIVAKYPHSVRHLLHEKIRDAYMHPQFVSDVVKPLQIEQLMDQQVQHLSGGELQRVALCLCLGKPADIYLIDEPSAYLDSEQRIAAAKVIKRFILHSKKTAFVVEHDFIMATYLADRVIVYEGKPSVDCIANAPQSLLTGMNLFLSHLGITVRRDPTNYRPRINKFDSTKDRDQKLAGAYYYLDD</sequence>
<evidence type="ECO:0000256" key="2">
    <source>
        <dbReference type="ARBA" id="ARBA00022840"/>
    </source>
</evidence>
<accession>A0A9Q1QGF7</accession>
<feature type="domain" description="ABC transporter" evidence="3">
    <location>
        <begin position="71"/>
        <end position="370"/>
    </location>
</feature>
<proteinExistence type="predicted"/>
<dbReference type="InterPro" id="IPR013283">
    <property type="entry name" value="RLI1"/>
</dbReference>
<dbReference type="InterPro" id="IPR003593">
    <property type="entry name" value="AAA+_ATPase"/>
</dbReference>
<dbReference type="PROSITE" id="PS00198">
    <property type="entry name" value="4FE4S_FER_1"/>
    <property type="match status" value="1"/>
</dbReference>
<dbReference type="InterPro" id="IPR017900">
    <property type="entry name" value="4Fe4S_Fe_S_CS"/>
</dbReference>
<dbReference type="GO" id="GO:0005524">
    <property type="term" value="F:ATP binding"/>
    <property type="evidence" value="ECO:0007669"/>
    <property type="project" value="UniProtKB-KW"/>
</dbReference>
<reference evidence="5" key="1">
    <citation type="submission" date="2022-04" db="EMBL/GenBank/DDBJ databases">
        <title>Carnegiea gigantea Genome sequencing and assembly v2.</title>
        <authorList>
            <person name="Copetti D."/>
            <person name="Sanderson M.J."/>
            <person name="Burquez A."/>
            <person name="Wojciechowski M.F."/>
        </authorList>
    </citation>
    <scope>NUCLEOTIDE SEQUENCE</scope>
    <source>
        <strain evidence="5">SGP5-SGP5p</strain>
        <tissue evidence="5">Aerial part</tissue>
    </source>
</reference>
<name>A0A9Q1QGF7_9CARY</name>
<dbReference type="Pfam" id="PF00037">
    <property type="entry name" value="Fer4"/>
    <property type="match status" value="1"/>
</dbReference>
<dbReference type="Gene3D" id="3.40.50.300">
    <property type="entry name" value="P-loop containing nucleotide triphosphate hydrolases"/>
    <property type="match status" value="2"/>
</dbReference>
<dbReference type="AlphaFoldDB" id="A0A9Q1QGF7"/>
<gene>
    <name evidence="5" type="ORF">Cgig2_031028</name>
</gene>
<dbReference type="Pfam" id="PF00005">
    <property type="entry name" value="ABC_tran"/>
    <property type="match status" value="2"/>
</dbReference>
<dbReference type="Pfam" id="PF04068">
    <property type="entry name" value="Fer4_RLI"/>
    <property type="match status" value="1"/>
</dbReference>
<dbReference type="PROSITE" id="PS00211">
    <property type="entry name" value="ABC_TRANSPORTER_1"/>
    <property type="match status" value="2"/>
</dbReference>
<dbReference type="SUPFAM" id="SSF52540">
    <property type="entry name" value="P-loop containing nucleoside triphosphate hydrolases"/>
    <property type="match status" value="2"/>
</dbReference>
<dbReference type="NCBIfam" id="NF009945">
    <property type="entry name" value="PRK13409.1"/>
    <property type="match status" value="1"/>
</dbReference>
<dbReference type="FunFam" id="3.40.50.300:FF:000144">
    <property type="entry name" value="ATP-binding cassette sub-family E member 1"/>
    <property type="match status" value="1"/>
</dbReference>
<dbReference type="InterPro" id="IPR017896">
    <property type="entry name" value="4Fe4S_Fe-S-bd"/>
</dbReference>
<keyword evidence="1" id="KW-0547">Nucleotide-binding</keyword>
<dbReference type="PROSITE" id="PS50893">
    <property type="entry name" value="ABC_TRANSPORTER_2"/>
    <property type="match status" value="2"/>
</dbReference>
<evidence type="ECO:0000259" key="4">
    <source>
        <dbReference type="PROSITE" id="PS51379"/>
    </source>
</evidence>
<dbReference type="PANTHER" id="PTHR19248">
    <property type="entry name" value="ATP-BINDING TRANSPORT PROTEIN-RELATED"/>
    <property type="match status" value="1"/>
</dbReference>
<dbReference type="InterPro" id="IPR017871">
    <property type="entry name" value="ABC_transporter-like_CS"/>
</dbReference>
<dbReference type="OrthoDB" id="6593433at2759"/>
<dbReference type="SMART" id="SM00382">
    <property type="entry name" value="AAA"/>
    <property type="match status" value="2"/>
</dbReference>
<feature type="domain" description="ABC transporter" evidence="3">
    <location>
        <begin position="377"/>
        <end position="620"/>
    </location>
</feature>
<comment type="caution">
    <text evidence="5">The sequence shown here is derived from an EMBL/GenBank/DDBJ whole genome shotgun (WGS) entry which is preliminary data.</text>
</comment>
<keyword evidence="6" id="KW-1185">Reference proteome</keyword>
<dbReference type="InterPro" id="IPR003439">
    <property type="entry name" value="ABC_transporter-like_ATP-bd"/>
</dbReference>
<dbReference type="PROSITE" id="PS51379">
    <property type="entry name" value="4FE4S_FER_2"/>
    <property type="match status" value="1"/>
</dbReference>
<dbReference type="InterPro" id="IPR007209">
    <property type="entry name" value="RNaseL-inhib-like_metal-bd_dom"/>
</dbReference>
<dbReference type="InterPro" id="IPR027417">
    <property type="entry name" value="P-loop_NTPase"/>
</dbReference>
<evidence type="ECO:0000313" key="5">
    <source>
        <dbReference type="EMBL" id="KAJ8440611.1"/>
    </source>
</evidence>
<feature type="domain" description="4Fe-4S ferredoxin-type" evidence="4">
    <location>
        <begin position="47"/>
        <end position="76"/>
    </location>
</feature>
<evidence type="ECO:0000313" key="6">
    <source>
        <dbReference type="Proteomes" id="UP001153076"/>
    </source>
</evidence>
<evidence type="ECO:0000256" key="1">
    <source>
        <dbReference type="ARBA" id="ARBA00022741"/>
    </source>
</evidence>